<organism evidence="2 3">
    <name type="scientific">Jiangella anatolica</name>
    <dbReference type="NCBI Taxonomy" id="2670374"/>
    <lineage>
        <taxon>Bacteria</taxon>
        <taxon>Bacillati</taxon>
        <taxon>Actinomycetota</taxon>
        <taxon>Actinomycetes</taxon>
        <taxon>Jiangellales</taxon>
        <taxon>Jiangellaceae</taxon>
        <taxon>Jiangella</taxon>
    </lineage>
</organism>
<gene>
    <name evidence="2" type="ORF">C1I92_06895</name>
</gene>
<dbReference type="Gene3D" id="3.50.50.60">
    <property type="entry name" value="FAD/NAD(P)-binding domain"/>
    <property type="match status" value="1"/>
</dbReference>
<feature type="domain" description="FAD-binding" evidence="1">
    <location>
        <begin position="22"/>
        <end position="359"/>
    </location>
</feature>
<dbReference type="RefSeq" id="WP_111253912.1">
    <property type="nucleotide sequence ID" value="NZ_POTW01000011.1"/>
</dbReference>
<dbReference type="GO" id="GO:0016628">
    <property type="term" value="F:oxidoreductase activity, acting on the CH-CH group of donors, NAD or NADP as acceptor"/>
    <property type="evidence" value="ECO:0007669"/>
    <property type="project" value="InterPro"/>
</dbReference>
<dbReference type="InterPro" id="IPR050407">
    <property type="entry name" value="Geranylgeranyl_reductase"/>
</dbReference>
<evidence type="ECO:0000259" key="1">
    <source>
        <dbReference type="Pfam" id="PF01494"/>
    </source>
</evidence>
<dbReference type="InterPro" id="IPR002938">
    <property type="entry name" value="FAD-bd"/>
</dbReference>
<dbReference type="EMBL" id="POTW01000011">
    <property type="protein sequence ID" value="PZF85012.1"/>
    <property type="molecule type" value="Genomic_DNA"/>
</dbReference>
<dbReference type="Pfam" id="PF01494">
    <property type="entry name" value="FAD_binding_3"/>
    <property type="match status" value="1"/>
</dbReference>
<dbReference type="PANTHER" id="PTHR42685">
    <property type="entry name" value="GERANYLGERANYL DIPHOSPHATE REDUCTASE"/>
    <property type="match status" value="1"/>
</dbReference>
<dbReference type="Proteomes" id="UP000248764">
    <property type="component" value="Unassembled WGS sequence"/>
</dbReference>
<evidence type="ECO:0000313" key="3">
    <source>
        <dbReference type="Proteomes" id="UP000248764"/>
    </source>
</evidence>
<dbReference type="AlphaFoldDB" id="A0A2W2BGA0"/>
<dbReference type="SUPFAM" id="SSF51905">
    <property type="entry name" value="FAD/NAD(P)-binding domain"/>
    <property type="match status" value="1"/>
</dbReference>
<reference evidence="2 3" key="1">
    <citation type="submission" date="2018-01" db="EMBL/GenBank/DDBJ databases">
        <title>Draft genome sequence of Jiangella sp. GTF31.</title>
        <authorList>
            <person name="Sahin N."/>
            <person name="Ay H."/>
            <person name="Saygin H."/>
        </authorList>
    </citation>
    <scope>NUCLEOTIDE SEQUENCE [LARGE SCALE GENOMIC DNA]</scope>
    <source>
        <strain evidence="2 3">GTF31</strain>
    </source>
</reference>
<sequence length="444" mass="48439">MSQRTGRSRPSAPSVPSRTAGEADVIVVGAGPAGSTTAYYLARYGLDVLLLEKASFPRDKVCGDGLTPRAVRQLVRMGIDTSAPGWIRNRGLRIIGGGMRLHLPWPELASYPDYGLVRTRTDFDELLARHAAAAGARLHERTNVTGPVLDERTGDIVGVTARPLDERGRAAGEAVTYRAPLVVAADGTSSRLSTAMGIHKREDRPMAVAVRTYYKTPRHDDDWMESWLELWADNPSGGRDLLPGYGWIFGTGNGTSNVGLGITNTSKAFGRVDYKDMLRRWAAQTPPEWGFTEENQVGDIRSAALPMGFNRQPHYSRGLLLVGDAGGMVNPFNGEGIDYAMEAAGLAATVIADALSRDAAGRERVLRGYPAALKHEHGGYFTLGRIFVRLIGDPRIMRIARNHGLPRPWLMKFTLKLLANLTDHRDGDVYDRVINAMTRLAPAA</sequence>
<dbReference type="NCBIfam" id="TIGR02032">
    <property type="entry name" value="GG-red-SF"/>
    <property type="match status" value="1"/>
</dbReference>
<protein>
    <submittedName>
        <fullName evidence="2">FAD-dependent oxidoreductase</fullName>
    </submittedName>
</protein>
<dbReference type="PANTHER" id="PTHR42685:SF22">
    <property type="entry name" value="CONDITIONED MEDIUM FACTOR RECEPTOR 1"/>
    <property type="match status" value="1"/>
</dbReference>
<name>A0A2W2BGA0_9ACTN</name>
<dbReference type="PRINTS" id="PR00420">
    <property type="entry name" value="RNGMNOXGNASE"/>
</dbReference>
<proteinExistence type="predicted"/>
<keyword evidence="3" id="KW-1185">Reference proteome</keyword>
<dbReference type="InterPro" id="IPR036188">
    <property type="entry name" value="FAD/NAD-bd_sf"/>
</dbReference>
<accession>A0A2W2BGA0</accession>
<evidence type="ECO:0000313" key="2">
    <source>
        <dbReference type="EMBL" id="PZF85012.1"/>
    </source>
</evidence>
<dbReference type="InterPro" id="IPR011777">
    <property type="entry name" value="Geranylgeranyl_Rdtase_fam"/>
</dbReference>
<dbReference type="GO" id="GO:0071949">
    <property type="term" value="F:FAD binding"/>
    <property type="evidence" value="ECO:0007669"/>
    <property type="project" value="InterPro"/>
</dbReference>
<comment type="caution">
    <text evidence="2">The sequence shown here is derived from an EMBL/GenBank/DDBJ whole genome shotgun (WGS) entry which is preliminary data.</text>
</comment>